<feature type="region of interest" description="Disordered" evidence="1">
    <location>
        <begin position="63"/>
        <end position="89"/>
    </location>
</feature>
<keyword evidence="2" id="KW-1185">Reference proteome</keyword>
<evidence type="ECO:0000313" key="3">
    <source>
        <dbReference type="WBParaSite" id="PgE037_g002_t01"/>
    </source>
</evidence>
<evidence type="ECO:0000256" key="1">
    <source>
        <dbReference type="SAM" id="MobiDB-lite"/>
    </source>
</evidence>
<feature type="compositionally biased region" description="Basic residues" evidence="1">
    <location>
        <begin position="114"/>
        <end position="128"/>
    </location>
</feature>
<organism evidence="2 3">
    <name type="scientific">Parascaris univalens</name>
    <name type="common">Nematode worm</name>
    <dbReference type="NCBI Taxonomy" id="6257"/>
    <lineage>
        <taxon>Eukaryota</taxon>
        <taxon>Metazoa</taxon>
        <taxon>Ecdysozoa</taxon>
        <taxon>Nematoda</taxon>
        <taxon>Chromadorea</taxon>
        <taxon>Rhabditida</taxon>
        <taxon>Spirurina</taxon>
        <taxon>Ascaridomorpha</taxon>
        <taxon>Ascaridoidea</taxon>
        <taxon>Ascarididae</taxon>
        <taxon>Parascaris</taxon>
    </lineage>
</organism>
<reference evidence="3" key="1">
    <citation type="submission" date="2022-11" db="UniProtKB">
        <authorList>
            <consortium name="WormBaseParasite"/>
        </authorList>
    </citation>
    <scope>IDENTIFICATION</scope>
</reference>
<name>A0A915A0C4_PARUN</name>
<feature type="region of interest" description="Disordered" evidence="1">
    <location>
        <begin position="104"/>
        <end position="154"/>
    </location>
</feature>
<evidence type="ECO:0000313" key="2">
    <source>
        <dbReference type="Proteomes" id="UP000887569"/>
    </source>
</evidence>
<dbReference type="AlphaFoldDB" id="A0A915A0C4"/>
<protein>
    <submittedName>
        <fullName evidence="3">Uncharacterized protein</fullName>
    </submittedName>
</protein>
<dbReference type="Proteomes" id="UP000887569">
    <property type="component" value="Unplaced"/>
</dbReference>
<accession>A0A915A0C4</accession>
<proteinExistence type="predicted"/>
<dbReference type="WBParaSite" id="PgE037_g002_t01">
    <property type="protein sequence ID" value="PgE037_g002_t01"/>
    <property type="gene ID" value="PgE037_g002"/>
</dbReference>
<sequence length="154" mass="16720">MPPWVKRWRSKAVGEPMKSSLLNDIVLQLQENPVRKSVQFQMPGTKFPDLDASNVGRVEVQISKAETTKAGSGVTDPPTNPAKRPYFSSSGHISSTRLFCNSVTPDQATATALRHLRKSRRKKKKSKKGSTSTTSSISGGQKSAKHSSINAAVN</sequence>
<feature type="compositionally biased region" description="Low complexity" evidence="1">
    <location>
        <begin position="129"/>
        <end position="142"/>
    </location>
</feature>